<dbReference type="VEuPathDB" id="VectorBase:LOC119176364"/>
<sequence length="186" mass="21171">MRITWAWDARAPVQKPRARDGRTVRLGEEKKVEKRTPFDASGSTNLPEIMGDSERNASSADDPECAPSDLLDLMIAWKAKIRLQVDRDLQVGGQHQAKNETVKKMSEWGEQIKDLISKKELAEHATLEYKYEAADLKRENEQLRNYNDNLYSDIQSLLSIIDVARKTGNWEGIQNIESMSPLEDGL</sequence>
<evidence type="ECO:0000313" key="3">
    <source>
        <dbReference type="Proteomes" id="UP000821866"/>
    </source>
</evidence>
<gene>
    <name evidence="2" type="ORF">HPB51_023877</name>
</gene>
<feature type="region of interest" description="Disordered" evidence="1">
    <location>
        <begin position="1"/>
        <end position="64"/>
    </location>
</feature>
<proteinExistence type="predicted"/>
<evidence type="ECO:0000313" key="2">
    <source>
        <dbReference type="EMBL" id="KAH8020002.1"/>
    </source>
</evidence>
<reference evidence="2" key="1">
    <citation type="journal article" date="2020" name="Cell">
        <title>Large-Scale Comparative Analyses of Tick Genomes Elucidate Their Genetic Diversity and Vector Capacities.</title>
        <authorList>
            <consortium name="Tick Genome and Microbiome Consortium (TIGMIC)"/>
            <person name="Jia N."/>
            <person name="Wang J."/>
            <person name="Shi W."/>
            <person name="Du L."/>
            <person name="Sun Y."/>
            <person name="Zhan W."/>
            <person name="Jiang J.F."/>
            <person name="Wang Q."/>
            <person name="Zhang B."/>
            <person name="Ji P."/>
            <person name="Bell-Sakyi L."/>
            <person name="Cui X.M."/>
            <person name="Yuan T.T."/>
            <person name="Jiang B.G."/>
            <person name="Yang W.F."/>
            <person name="Lam T.T."/>
            <person name="Chang Q.C."/>
            <person name="Ding S.J."/>
            <person name="Wang X.J."/>
            <person name="Zhu J.G."/>
            <person name="Ruan X.D."/>
            <person name="Zhao L."/>
            <person name="Wei J.T."/>
            <person name="Ye R.Z."/>
            <person name="Que T.C."/>
            <person name="Du C.H."/>
            <person name="Zhou Y.H."/>
            <person name="Cheng J.X."/>
            <person name="Dai P.F."/>
            <person name="Guo W.B."/>
            <person name="Han X.H."/>
            <person name="Huang E.J."/>
            <person name="Li L.F."/>
            <person name="Wei W."/>
            <person name="Gao Y.C."/>
            <person name="Liu J.Z."/>
            <person name="Shao H.Z."/>
            <person name="Wang X."/>
            <person name="Wang C.C."/>
            <person name="Yang T.C."/>
            <person name="Huo Q.B."/>
            <person name="Li W."/>
            <person name="Chen H.Y."/>
            <person name="Chen S.E."/>
            <person name="Zhou L.G."/>
            <person name="Ni X.B."/>
            <person name="Tian J.H."/>
            <person name="Sheng Y."/>
            <person name="Liu T."/>
            <person name="Pan Y.S."/>
            <person name="Xia L.Y."/>
            <person name="Li J."/>
            <person name="Zhao F."/>
            <person name="Cao W.C."/>
        </authorList>
    </citation>
    <scope>NUCLEOTIDE SEQUENCE</scope>
    <source>
        <strain evidence="2">Rmic-2018</strain>
    </source>
</reference>
<dbReference type="Proteomes" id="UP000821866">
    <property type="component" value="Chromosome 8"/>
</dbReference>
<keyword evidence="3" id="KW-1185">Reference proteome</keyword>
<evidence type="ECO:0000256" key="1">
    <source>
        <dbReference type="SAM" id="MobiDB-lite"/>
    </source>
</evidence>
<organism evidence="2 3">
    <name type="scientific">Rhipicephalus microplus</name>
    <name type="common">Cattle tick</name>
    <name type="synonym">Boophilus microplus</name>
    <dbReference type="NCBI Taxonomy" id="6941"/>
    <lineage>
        <taxon>Eukaryota</taxon>
        <taxon>Metazoa</taxon>
        <taxon>Ecdysozoa</taxon>
        <taxon>Arthropoda</taxon>
        <taxon>Chelicerata</taxon>
        <taxon>Arachnida</taxon>
        <taxon>Acari</taxon>
        <taxon>Parasitiformes</taxon>
        <taxon>Ixodida</taxon>
        <taxon>Ixodoidea</taxon>
        <taxon>Ixodidae</taxon>
        <taxon>Rhipicephalinae</taxon>
        <taxon>Rhipicephalus</taxon>
        <taxon>Boophilus</taxon>
    </lineage>
</organism>
<protein>
    <submittedName>
        <fullName evidence="2">Uncharacterized protein</fullName>
    </submittedName>
</protein>
<accession>A0A9J6DDF6</accession>
<reference evidence="2" key="2">
    <citation type="submission" date="2021-09" db="EMBL/GenBank/DDBJ databases">
        <authorList>
            <person name="Jia N."/>
            <person name="Wang J."/>
            <person name="Shi W."/>
            <person name="Du L."/>
            <person name="Sun Y."/>
            <person name="Zhan W."/>
            <person name="Jiang J."/>
            <person name="Wang Q."/>
            <person name="Zhang B."/>
            <person name="Ji P."/>
            <person name="Sakyi L.B."/>
            <person name="Cui X."/>
            <person name="Yuan T."/>
            <person name="Jiang B."/>
            <person name="Yang W."/>
            <person name="Lam T.T.-Y."/>
            <person name="Chang Q."/>
            <person name="Ding S."/>
            <person name="Wang X."/>
            <person name="Zhu J."/>
            <person name="Ruan X."/>
            <person name="Zhao L."/>
            <person name="Wei J."/>
            <person name="Que T."/>
            <person name="Du C."/>
            <person name="Cheng J."/>
            <person name="Dai P."/>
            <person name="Han X."/>
            <person name="Huang E."/>
            <person name="Gao Y."/>
            <person name="Liu J."/>
            <person name="Shao H."/>
            <person name="Ye R."/>
            <person name="Li L."/>
            <person name="Wei W."/>
            <person name="Wang X."/>
            <person name="Wang C."/>
            <person name="Huo Q."/>
            <person name="Li W."/>
            <person name="Guo W."/>
            <person name="Chen H."/>
            <person name="Chen S."/>
            <person name="Zhou L."/>
            <person name="Zhou L."/>
            <person name="Ni X."/>
            <person name="Tian J."/>
            <person name="Zhou Y."/>
            <person name="Sheng Y."/>
            <person name="Liu T."/>
            <person name="Pan Y."/>
            <person name="Xia L."/>
            <person name="Li J."/>
            <person name="Zhao F."/>
            <person name="Cao W."/>
        </authorList>
    </citation>
    <scope>NUCLEOTIDE SEQUENCE</scope>
    <source>
        <strain evidence="2">Rmic-2018</strain>
        <tissue evidence="2">Larvae</tissue>
    </source>
</reference>
<name>A0A9J6DDF6_RHIMP</name>
<feature type="compositionally biased region" description="Basic and acidic residues" evidence="1">
    <location>
        <begin position="17"/>
        <end position="37"/>
    </location>
</feature>
<comment type="caution">
    <text evidence="2">The sequence shown here is derived from an EMBL/GenBank/DDBJ whole genome shotgun (WGS) entry which is preliminary data.</text>
</comment>
<dbReference type="EMBL" id="JABSTU010000010">
    <property type="protein sequence ID" value="KAH8020002.1"/>
    <property type="molecule type" value="Genomic_DNA"/>
</dbReference>
<dbReference type="AlphaFoldDB" id="A0A9J6DDF6"/>